<dbReference type="AlphaFoldDB" id="A0A0M3HJZ3"/>
<evidence type="ECO:0000313" key="2">
    <source>
        <dbReference type="WBParaSite" id="ALUE_0000183801-mRNA-1"/>
    </source>
</evidence>
<dbReference type="WBParaSite" id="ALUE_0000183801-mRNA-1">
    <property type="protein sequence ID" value="ALUE_0000183801-mRNA-1"/>
    <property type="gene ID" value="ALUE_0000183801"/>
</dbReference>
<sequence length="111" mass="12281">MSSSPVPPSAEGANVSYVFVSCLSDRRTRESVIRVFVFPPCERLGRLHGGKTKFCITWTTVFLWLGQRSGLLEKMRGVAARALLCASLISPMPYLGLDGRILIRLFAKCFA</sequence>
<protein>
    <submittedName>
        <fullName evidence="2">Uncharacterized protein</fullName>
    </submittedName>
</protein>
<dbReference type="Proteomes" id="UP000036681">
    <property type="component" value="Unplaced"/>
</dbReference>
<name>A0A0M3HJZ3_ASCLU</name>
<keyword evidence="1" id="KW-1185">Reference proteome</keyword>
<reference evidence="2" key="1">
    <citation type="submission" date="2017-02" db="UniProtKB">
        <authorList>
            <consortium name="WormBaseParasite"/>
        </authorList>
    </citation>
    <scope>IDENTIFICATION</scope>
</reference>
<organism evidence="1 2">
    <name type="scientific">Ascaris lumbricoides</name>
    <name type="common">Giant roundworm</name>
    <dbReference type="NCBI Taxonomy" id="6252"/>
    <lineage>
        <taxon>Eukaryota</taxon>
        <taxon>Metazoa</taxon>
        <taxon>Ecdysozoa</taxon>
        <taxon>Nematoda</taxon>
        <taxon>Chromadorea</taxon>
        <taxon>Rhabditida</taxon>
        <taxon>Spirurina</taxon>
        <taxon>Ascaridomorpha</taxon>
        <taxon>Ascaridoidea</taxon>
        <taxon>Ascarididae</taxon>
        <taxon>Ascaris</taxon>
    </lineage>
</organism>
<accession>A0A0M3HJZ3</accession>
<evidence type="ECO:0000313" key="1">
    <source>
        <dbReference type="Proteomes" id="UP000036681"/>
    </source>
</evidence>
<proteinExistence type="predicted"/>